<name>A0A4R5D0N1_9FLAO</name>
<dbReference type="Proteomes" id="UP000294597">
    <property type="component" value="Unassembled WGS sequence"/>
</dbReference>
<dbReference type="AlphaFoldDB" id="A0A4R5D0N1"/>
<gene>
    <name evidence="1" type="ORF">E0F98_04450</name>
</gene>
<dbReference type="EMBL" id="SMFO01000002">
    <property type="protein sequence ID" value="TDE05370.1"/>
    <property type="molecule type" value="Genomic_DNA"/>
</dbReference>
<dbReference type="RefSeq" id="WP_132109412.1">
    <property type="nucleotide sequence ID" value="NZ_SMFO01000002.1"/>
</dbReference>
<protein>
    <submittedName>
        <fullName evidence="1">Uncharacterized protein</fullName>
    </submittedName>
</protein>
<accession>A0A4R5D0N1</accession>
<sequence length="222" mass="26570">MTNIEIIFNKESYIANYVEESIKLISSFKYNEEIKIESIIEDIIFPNRHELIKLFEKLRGSDNSNLKLKFYESNLMKWANANFYEQQSFKSLVLIYHWLELALSNPEDLDVKKNLYNEFIVDWNFSPGFQNTIFLIPEKYLQKSDQVNLLDNLVTVNLLCKIIITNKKTRYVNYFIPLLTPGVPIDYYKTEFDKDGLKSHELWKSLLEDRDIRIKNWVNNRF</sequence>
<keyword evidence="2" id="KW-1185">Reference proteome</keyword>
<comment type="caution">
    <text evidence="1">The sequence shown here is derived from an EMBL/GenBank/DDBJ whole genome shotgun (WGS) entry which is preliminary data.</text>
</comment>
<reference evidence="1 2" key="1">
    <citation type="submission" date="2019-03" db="EMBL/GenBank/DDBJ databases">
        <title>Flavobacterium TSA-D2 sp. nov., isolated from arctic soil.</title>
        <authorList>
            <person name="Chaudhary D.K."/>
        </authorList>
    </citation>
    <scope>NUCLEOTIDE SEQUENCE [LARGE SCALE GENOMIC DNA]</scope>
    <source>
        <strain evidence="1 2">TSA-D2</strain>
    </source>
</reference>
<evidence type="ECO:0000313" key="2">
    <source>
        <dbReference type="Proteomes" id="UP000294597"/>
    </source>
</evidence>
<evidence type="ECO:0000313" key="1">
    <source>
        <dbReference type="EMBL" id="TDE05370.1"/>
    </source>
</evidence>
<proteinExistence type="predicted"/>
<organism evidence="1 2">
    <name type="scientific">Flavobacterium hiemivividum</name>
    <dbReference type="NCBI Taxonomy" id="2541734"/>
    <lineage>
        <taxon>Bacteria</taxon>
        <taxon>Pseudomonadati</taxon>
        <taxon>Bacteroidota</taxon>
        <taxon>Flavobacteriia</taxon>
        <taxon>Flavobacteriales</taxon>
        <taxon>Flavobacteriaceae</taxon>
        <taxon>Flavobacterium</taxon>
    </lineage>
</organism>